<dbReference type="Proteomes" id="UP001152888">
    <property type="component" value="Unassembled WGS sequence"/>
</dbReference>
<evidence type="ECO:0000256" key="1">
    <source>
        <dbReference type="SAM" id="MobiDB-lite"/>
    </source>
</evidence>
<reference evidence="2" key="1">
    <citation type="submission" date="2022-03" db="EMBL/GenBank/DDBJ databases">
        <authorList>
            <person name="Sayadi A."/>
        </authorList>
    </citation>
    <scope>NUCLEOTIDE SEQUENCE</scope>
</reference>
<evidence type="ECO:0000313" key="3">
    <source>
        <dbReference type="Proteomes" id="UP001152888"/>
    </source>
</evidence>
<name>A0A9P0ME00_ACAOB</name>
<feature type="compositionally biased region" description="Polar residues" evidence="1">
    <location>
        <begin position="103"/>
        <end position="112"/>
    </location>
</feature>
<protein>
    <submittedName>
        <fullName evidence="2">Uncharacterized protein</fullName>
    </submittedName>
</protein>
<gene>
    <name evidence="2" type="ORF">ACAOBT_LOCUS31633</name>
</gene>
<dbReference type="EMBL" id="CAKOFQ010007984">
    <property type="protein sequence ID" value="CAH2010600.1"/>
    <property type="molecule type" value="Genomic_DNA"/>
</dbReference>
<feature type="region of interest" description="Disordered" evidence="1">
    <location>
        <begin position="94"/>
        <end position="120"/>
    </location>
</feature>
<proteinExistence type="predicted"/>
<comment type="caution">
    <text evidence="2">The sequence shown here is derived from an EMBL/GenBank/DDBJ whole genome shotgun (WGS) entry which is preliminary data.</text>
</comment>
<sequence length="240" mass="26466">MLDEHLRWLTIALLADDIPEDDLLLMLLLMRRQDRASNMRLLLATLDACNLLDEELLLLLMLRERARSDDSSMSSTSSSDEEDLDAASRLVNQNEQRARKATEANSSSTGSPVPTLGPEDIDIVDTDIKLEENDIEETPAKRLKTEHIEPSETPAKRLKTEHIDPSVTSEPCPVVKEEPVDAPDFVDPTSVTPLLPGSLGVAIKREPEDPAECGSSSANFQEVCVTEEADLGIKQEVELP</sequence>
<feature type="region of interest" description="Disordered" evidence="1">
    <location>
        <begin position="149"/>
        <end position="191"/>
    </location>
</feature>
<dbReference type="AlphaFoldDB" id="A0A9P0ME00"/>
<keyword evidence="3" id="KW-1185">Reference proteome</keyword>
<organism evidence="2 3">
    <name type="scientific">Acanthoscelides obtectus</name>
    <name type="common">Bean weevil</name>
    <name type="synonym">Bruchus obtectus</name>
    <dbReference type="NCBI Taxonomy" id="200917"/>
    <lineage>
        <taxon>Eukaryota</taxon>
        <taxon>Metazoa</taxon>
        <taxon>Ecdysozoa</taxon>
        <taxon>Arthropoda</taxon>
        <taxon>Hexapoda</taxon>
        <taxon>Insecta</taxon>
        <taxon>Pterygota</taxon>
        <taxon>Neoptera</taxon>
        <taxon>Endopterygota</taxon>
        <taxon>Coleoptera</taxon>
        <taxon>Polyphaga</taxon>
        <taxon>Cucujiformia</taxon>
        <taxon>Chrysomeloidea</taxon>
        <taxon>Chrysomelidae</taxon>
        <taxon>Bruchinae</taxon>
        <taxon>Bruchini</taxon>
        <taxon>Acanthoscelides</taxon>
    </lineage>
</organism>
<evidence type="ECO:0000313" key="2">
    <source>
        <dbReference type="EMBL" id="CAH2010600.1"/>
    </source>
</evidence>
<accession>A0A9P0ME00</accession>
<feature type="compositionally biased region" description="Basic and acidic residues" evidence="1">
    <location>
        <begin position="149"/>
        <end position="164"/>
    </location>
</feature>